<gene>
    <name evidence="1" type="ORF">PCOR1329_LOCUS8778</name>
</gene>
<evidence type="ECO:0000313" key="2">
    <source>
        <dbReference type="Proteomes" id="UP001189429"/>
    </source>
</evidence>
<dbReference type="EMBL" id="CAUYUJ010002423">
    <property type="protein sequence ID" value="CAK0800708.1"/>
    <property type="molecule type" value="Genomic_DNA"/>
</dbReference>
<dbReference type="Proteomes" id="UP001189429">
    <property type="component" value="Unassembled WGS sequence"/>
</dbReference>
<keyword evidence="2" id="KW-1185">Reference proteome</keyword>
<evidence type="ECO:0000313" key="1">
    <source>
        <dbReference type="EMBL" id="CAK0800708.1"/>
    </source>
</evidence>
<organism evidence="1 2">
    <name type="scientific">Prorocentrum cordatum</name>
    <dbReference type="NCBI Taxonomy" id="2364126"/>
    <lineage>
        <taxon>Eukaryota</taxon>
        <taxon>Sar</taxon>
        <taxon>Alveolata</taxon>
        <taxon>Dinophyceae</taxon>
        <taxon>Prorocentrales</taxon>
        <taxon>Prorocentraceae</taxon>
        <taxon>Prorocentrum</taxon>
    </lineage>
</organism>
<reference evidence="1" key="1">
    <citation type="submission" date="2023-10" db="EMBL/GenBank/DDBJ databases">
        <authorList>
            <person name="Chen Y."/>
            <person name="Shah S."/>
            <person name="Dougan E. K."/>
            <person name="Thang M."/>
            <person name="Chan C."/>
        </authorList>
    </citation>
    <scope>NUCLEOTIDE SEQUENCE [LARGE SCALE GENOMIC DNA]</scope>
</reference>
<comment type="caution">
    <text evidence="1">The sequence shown here is derived from an EMBL/GenBank/DDBJ whole genome shotgun (WGS) entry which is preliminary data.</text>
</comment>
<protein>
    <submittedName>
        <fullName evidence="1">Uncharacterized protein</fullName>
    </submittedName>
</protein>
<dbReference type="Gene3D" id="1.20.120.1240">
    <property type="entry name" value="Dynamin, middle domain"/>
    <property type="match status" value="1"/>
</dbReference>
<sequence>ERHGRAKHTWSCEDVRHLLQASRGRRLLQQNDTNYVAEQIIFDCLTRWKEPTEHYIQKVRGLLDDLIERSVSASRQGGVHAVSSFPALPKSLATEIKKAMEKLVEQRNSCCVQSCRNVLHLFDSRDSRRIDLQQDQLRQRKQQCLKQLKQQCLKQLNLQPTTRGNATGARREKATGAKRASLVAGVVSGVAAGALDIRAPVSFISGVLIGGSVYAMWPRKSVDALLGTQRSNSASHDDADSDIYEGMALAMAYCEMAVEIYHVMIQADVTCELTEKFCRDLPHALRERLNLNSAMPKDLLR</sequence>
<feature type="non-terminal residue" evidence="1">
    <location>
        <position position="1"/>
    </location>
</feature>
<accession>A0ABN9Q5F6</accession>
<proteinExistence type="predicted"/>
<name>A0ABN9Q5F6_9DINO</name>